<evidence type="ECO:0000313" key="1">
    <source>
        <dbReference type="EMBL" id="BCL60165.1"/>
    </source>
</evidence>
<proteinExistence type="predicted"/>
<protein>
    <submittedName>
        <fullName evidence="1">Uncharacterized protein</fullName>
    </submittedName>
</protein>
<keyword evidence="2" id="KW-1185">Reference proteome</keyword>
<dbReference type="EMBL" id="AP024086">
    <property type="protein sequence ID" value="BCL60165.1"/>
    <property type="molecule type" value="Genomic_DNA"/>
</dbReference>
<evidence type="ECO:0000313" key="2">
    <source>
        <dbReference type="Proteomes" id="UP000826725"/>
    </source>
</evidence>
<sequence>MFDGNPWASFAVMTLTGHDIKVTHHRIPYDIIETTVALAKLKLPEIYSHMFLSGLKFN</sequence>
<accession>A0A8D5FM24</accession>
<name>A0A8D5FM24_9BACT</name>
<organism evidence="1 2">
    <name type="scientific">Desulfomarina profundi</name>
    <dbReference type="NCBI Taxonomy" id="2772557"/>
    <lineage>
        <taxon>Bacteria</taxon>
        <taxon>Pseudomonadati</taxon>
        <taxon>Thermodesulfobacteriota</taxon>
        <taxon>Desulfobulbia</taxon>
        <taxon>Desulfobulbales</taxon>
        <taxon>Desulfobulbaceae</taxon>
        <taxon>Desulfomarina</taxon>
    </lineage>
</organism>
<reference evidence="1" key="1">
    <citation type="submission" date="2020-09" db="EMBL/GenBank/DDBJ databases">
        <title>Desulfogranum mesoprofundum gen. nov., sp. nov., a novel mesophilic, sulfate-reducing chemolithoautotroph isolated from a deep-sea hydrothermal vent chimney in the Suiyo Seamount.</title>
        <authorList>
            <person name="Hashimoto Y."/>
            <person name="Nakagawa S."/>
        </authorList>
    </citation>
    <scope>NUCLEOTIDE SEQUENCE</scope>
    <source>
        <strain evidence="1">KT2</strain>
    </source>
</reference>
<dbReference type="AlphaFoldDB" id="A0A8D5FM24"/>
<gene>
    <name evidence="1" type="ORF">DGMP_08580</name>
</gene>
<dbReference type="KEGG" id="dbk:DGMP_08580"/>
<dbReference type="Proteomes" id="UP000826725">
    <property type="component" value="Chromosome"/>
</dbReference>